<dbReference type="InterPro" id="IPR036291">
    <property type="entry name" value="NAD(P)-bd_dom_sf"/>
</dbReference>
<dbReference type="PANTHER" id="PTHR46368">
    <property type="match status" value="1"/>
</dbReference>
<comment type="similarity">
    <text evidence="1">Belongs to the Gfo/Idh/MocA family.</text>
</comment>
<dbReference type="EMBL" id="LSRQ01000777">
    <property type="protein sequence ID" value="OAY80908.1"/>
    <property type="molecule type" value="Genomic_DNA"/>
</dbReference>
<dbReference type="InterPro" id="IPR055170">
    <property type="entry name" value="GFO_IDH_MocA-like_dom"/>
</dbReference>
<dbReference type="AlphaFoldDB" id="A0A199VV95"/>
<dbReference type="PANTHER" id="PTHR46368:SF4">
    <property type="entry name" value="OS10G0403700 PROTEIN"/>
    <property type="match status" value="1"/>
</dbReference>
<dbReference type="STRING" id="4615.A0A199VV95"/>
<gene>
    <name evidence="4" type="ORF">ACMD2_01123</name>
</gene>
<dbReference type="SUPFAM" id="SSF51735">
    <property type="entry name" value="NAD(P)-binding Rossmann-fold domains"/>
    <property type="match status" value="1"/>
</dbReference>
<name>A0A199VV95_ANACO</name>
<accession>A0A199VV95</accession>
<dbReference type="Gene3D" id="3.40.50.720">
    <property type="entry name" value="NAD(P)-binding Rossmann-like Domain"/>
    <property type="match status" value="1"/>
</dbReference>
<dbReference type="Pfam" id="PF01408">
    <property type="entry name" value="GFO_IDH_MocA"/>
    <property type="match status" value="1"/>
</dbReference>
<feature type="domain" description="GFO/IDH/MocA-like oxidoreductase" evidence="3">
    <location>
        <begin position="194"/>
        <end position="300"/>
    </location>
</feature>
<sequence length="401" mass="44474">MAEETTTTTTTTTTSPIRFGIVGCAEIARKVSRAIALAPNATLVAVGSRSLDKARRFIAENALSSSVRAVGSYEELLDDPAVDAVYMPLPTSLHARWAVAAAERGSTCSSRSRRALRAELDPSSRVRRHGVQFMDSTMWIHNPRTAHMRGLLSDPSALGTLRWFYVVMLLILKLAFKKDWMCLRFWHDLKPYIININSIFSFYADEDFLKNDIRVKPDLDALGALGDAGWYCIRSSLWAADYQLPKTATAFRNPVLNDAGVILSCGATLLWEDGKIAIFHCSFLSHLTMDLTVIGTRGSLHVNDFIIPYEEKSAEFSFASDSGFTELVTGWQPLPSKHVVTTELPQEALMVQEFSRLVAGIRDSGNKPEEKWPTITRKTQLVIDAVKASIDKGFEPVEIVG</sequence>
<dbReference type="InterPro" id="IPR000683">
    <property type="entry name" value="Gfo/Idh/MocA-like_OxRdtase_N"/>
</dbReference>
<dbReference type="Proteomes" id="UP000092600">
    <property type="component" value="Unassembled WGS sequence"/>
</dbReference>
<dbReference type="GO" id="GO:0000166">
    <property type="term" value="F:nucleotide binding"/>
    <property type="evidence" value="ECO:0007669"/>
    <property type="project" value="InterPro"/>
</dbReference>
<feature type="domain" description="Gfo/Idh/MocA-like oxidoreductase N-terminal" evidence="2">
    <location>
        <begin position="17"/>
        <end position="105"/>
    </location>
</feature>
<comment type="caution">
    <text evidence="4">The sequence shown here is derived from an EMBL/GenBank/DDBJ whole genome shotgun (WGS) entry which is preliminary data.</text>
</comment>
<evidence type="ECO:0000259" key="3">
    <source>
        <dbReference type="Pfam" id="PF22725"/>
    </source>
</evidence>
<evidence type="ECO:0000259" key="2">
    <source>
        <dbReference type="Pfam" id="PF01408"/>
    </source>
</evidence>
<protein>
    <submittedName>
        <fullName evidence="4">Putative oxidoreductase</fullName>
    </submittedName>
</protein>
<dbReference type="SUPFAM" id="SSF55347">
    <property type="entry name" value="Glyceraldehyde-3-phosphate dehydrogenase-like, C-terminal domain"/>
    <property type="match status" value="1"/>
</dbReference>
<evidence type="ECO:0000313" key="4">
    <source>
        <dbReference type="EMBL" id="OAY80908.1"/>
    </source>
</evidence>
<dbReference type="Pfam" id="PF22725">
    <property type="entry name" value="GFO_IDH_MocA_C3"/>
    <property type="match status" value="1"/>
</dbReference>
<reference evidence="4 5" key="1">
    <citation type="journal article" date="2016" name="DNA Res.">
        <title>The draft genome of MD-2 pineapple using hybrid error correction of long reads.</title>
        <authorList>
            <person name="Redwan R.M."/>
            <person name="Saidin A."/>
            <person name="Kumar S.V."/>
        </authorList>
    </citation>
    <scope>NUCLEOTIDE SEQUENCE [LARGE SCALE GENOMIC DNA]</scope>
    <source>
        <strain evidence="5">cv. MD2</strain>
        <tissue evidence="4">Leaf</tissue>
    </source>
</reference>
<evidence type="ECO:0000313" key="5">
    <source>
        <dbReference type="Proteomes" id="UP000092600"/>
    </source>
</evidence>
<dbReference type="Gene3D" id="3.30.360.10">
    <property type="entry name" value="Dihydrodipicolinate Reductase, domain 2"/>
    <property type="match status" value="1"/>
</dbReference>
<proteinExistence type="inferred from homology"/>
<organism evidence="4 5">
    <name type="scientific">Ananas comosus</name>
    <name type="common">Pineapple</name>
    <name type="synonym">Ananas ananas</name>
    <dbReference type="NCBI Taxonomy" id="4615"/>
    <lineage>
        <taxon>Eukaryota</taxon>
        <taxon>Viridiplantae</taxon>
        <taxon>Streptophyta</taxon>
        <taxon>Embryophyta</taxon>
        <taxon>Tracheophyta</taxon>
        <taxon>Spermatophyta</taxon>
        <taxon>Magnoliopsida</taxon>
        <taxon>Liliopsida</taxon>
        <taxon>Poales</taxon>
        <taxon>Bromeliaceae</taxon>
        <taxon>Bromelioideae</taxon>
        <taxon>Ananas</taxon>
    </lineage>
</organism>
<evidence type="ECO:0000256" key="1">
    <source>
        <dbReference type="ARBA" id="ARBA00010928"/>
    </source>
</evidence>